<dbReference type="NCBIfam" id="TIGR01511">
    <property type="entry name" value="ATPase-IB1_Cu"/>
    <property type="match status" value="1"/>
</dbReference>
<dbReference type="InterPro" id="IPR023214">
    <property type="entry name" value="HAD_sf"/>
</dbReference>
<comment type="similarity">
    <text evidence="3 14">Belongs to the cation transport ATPase (P-type) (TC 3.A.3) family. Type IB subfamily.</text>
</comment>
<keyword evidence="5 14" id="KW-0812">Transmembrane</keyword>
<dbReference type="PROSITE" id="PS01229">
    <property type="entry name" value="COF_2"/>
    <property type="match status" value="1"/>
</dbReference>
<dbReference type="InterPro" id="IPR008250">
    <property type="entry name" value="ATPase_P-typ_transduc_dom_A_sf"/>
</dbReference>
<evidence type="ECO:0000256" key="6">
    <source>
        <dbReference type="ARBA" id="ARBA00022723"/>
    </source>
</evidence>
<organism evidence="16 17">
    <name type="scientific">Sulfurimonas gotlandica (strain DSM 19862 / JCM 16533 / GD1)</name>
    <dbReference type="NCBI Taxonomy" id="929558"/>
    <lineage>
        <taxon>Bacteria</taxon>
        <taxon>Pseudomonadati</taxon>
        <taxon>Campylobacterota</taxon>
        <taxon>Epsilonproteobacteria</taxon>
        <taxon>Campylobacterales</taxon>
        <taxon>Sulfurimonadaceae</taxon>
        <taxon>Sulfurimonas</taxon>
    </lineage>
</organism>
<comment type="subcellular location">
    <subcellularLocation>
        <location evidence="2 14">Cell membrane</location>
    </subcellularLocation>
    <subcellularLocation>
        <location evidence="1">Endomembrane system</location>
        <topology evidence="1">Multi-pass membrane protein</topology>
    </subcellularLocation>
</comment>
<dbReference type="GO" id="GO:0016887">
    <property type="term" value="F:ATP hydrolysis activity"/>
    <property type="evidence" value="ECO:0007669"/>
    <property type="project" value="InterPro"/>
</dbReference>
<dbReference type="Gene3D" id="2.70.150.10">
    <property type="entry name" value="Calcium-transporting ATPase, cytoplasmic transduction domain A"/>
    <property type="match status" value="1"/>
</dbReference>
<feature type="transmembrane region" description="Helical" evidence="14">
    <location>
        <begin position="250"/>
        <end position="268"/>
    </location>
</feature>
<dbReference type="Gene3D" id="3.40.50.1000">
    <property type="entry name" value="HAD superfamily/HAD-like"/>
    <property type="match status" value="1"/>
</dbReference>
<dbReference type="PROSITE" id="PS50846">
    <property type="entry name" value="HMA_2"/>
    <property type="match status" value="1"/>
</dbReference>
<dbReference type="PROSITE" id="PS00154">
    <property type="entry name" value="ATPASE_E1_E2"/>
    <property type="match status" value="1"/>
</dbReference>
<keyword evidence="4" id="KW-0597">Phosphoprotein</keyword>
<dbReference type="SUPFAM" id="SSF81653">
    <property type="entry name" value="Calcium ATPase, transduction domain A"/>
    <property type="match status" value="1"/>
</dbReference>
<dbReference type="InterPro" id="IPR036412">
    <property type="entry name" value="HAD-like_sf"/>
</dbReference>
<dbReference type="STRING" id="929558.SMGD1_1946"/>
<keyword evidence="14" id="KW-1003">Cell membrane</keyword>
<dbReference type="GO" id="GO:0005886">
    <property type="term" value="C:plasma membrane"/>
    <property type="evidence" value="ECO:0007669"/>
    <property type="project" value="UniProtKB-SubCell"/>
</dbReference>
<dbReference type="InterPro" id="IPR001757">
    <property type="entry name" value="P_typ_ATPase"/>
</dbReference>
<keyword evidence="8 14" id="KW-0067">ATP-binding</keyword>
<dbReference type="Pfam" id="PF00702">
    <property type="entry name" value="Hydrolase"/>
    <property type="match status" value="1"/>
</dbReference>
<dbReference type="Pfam" id="PF00122">
    <property type="entry name" value="E1-E2_ATPase"/>
    <property type="match status" value="1"/>
</dbReference>
<sequence>MIKDGSHFFCCNGCQGVFNLLSNEGFESFYDKTSNTKLTPPSKIYEDSSTFDTESFKDAFIKVNVDGFNEVSLIIEGIHCSACVWLNEKALHRMDGVIEANINFTNNKATIVWAGNVVKLSSIIEMIRSIGYNAFAYDASIQEAHANKERKSYYLKMAVAIFASMNIMWIAVAQYAGYFSGITQDVKTILNIAEGVLATPVLFYSGWVFFRGAYYGLKTKVVNMDLLVATGALLTYIYSIFITVAEHGEAYFDSVSMIITFVLIGKFLEVLSKKNAADTLDVIGKHIPSEVNLVINGAIVACKLDNVKVGDRVVVASGEKVLLDGEIISGEGSFDESNLTGESEPIYKSVGDTIISGTTSIDADVHFIASKDFKHSTLSNLVTLLESAINKKPKIQQMANRLSEHFSSAILAFSFLTFFVWWILGNDFELSFMIGISVIVIACPCALALATPVATLVGLSLGASKGILFKEAAQLETMAKVDTLVLDKTGTITIGKPEVVNVHIYGEFDKVLLHSLTKLSKHPVASGIYKYLIEENEDLKEIIYDEFSQVPASGIKAKYGDIEVLGGNLKLLEQNGISIDFTTDNTVFYYVVNKKIVAIYELSDKIKDGALELVKELNSRNIKTVMLTGDNEHIAKKVAQQVGITDFLYEQTPENKAEYIDSLHEQKRVVVMVGDGVNDILALSSADIGIVMGSGSDIAVEIGDVVLLNNSLKSLQDAFKISRTTYGLIKQNLFISLAYNAITIPLAMAGYVIPLVAAISMSVSSLLVVGNSMRIRYKWKQN</sequence>
<keyword evidence="7 14" id="KW-0547">Nucleotide-binding</keyword>
<dbReference type="InterPro" id="IPR036163">
    <property type="entry name" value="HMA_dom_sf"/>
</dbReference>
<proteinExistence type="inferred from homology"/>
<dbReference type="PRINTS" id="PR00942">
    <property type="entry name" value="CUATPASEI"/>
</dbReference>
<accession>H1FWG6</accession>
<name>B6BIV9_SULGG</name>
<dbReference type="NCBIfam" id="TIGR01525">
    <property type="entry name" value="ATPase-IB_hvy"/>
    <property type="match status" value="1"/>
</dbReference>
<evidence type="ECO:0000313" key="16">
    <source>
        <dbReference type="EMBL" id="EHP30469.1"/>
    </source>
</evidence>
<dbReference type="AlphaFoldDB" id="B6BIV9"/>
<dbReference type="EMBL" id="AFRZ01000001">
    <property type="protein sequence ID" value="EHP30469.1"/>
    <property type="molecule type" value="Genomic_DNA"/>
</dbReference>
<evidence type="ECO:0000256" key="7">
    <source>
        <dbReference type="ARBA" id="ARBA00022741"/>
    </source>
</evidence>
<dbReference type="NCBIfam" id="TIGR01494">
    <property type="entry name" value="ATPase_P-type"/>
    <property type="match status" value="1"/>
</dbReference>
<comment type="function">
    <text evidence="12">Probably involved in copper export.</text>
</comment>
<dbReference type="InterPro" id="IPR021993">
    <property type="entry name" value="ATPase-cat-bd"/>
</dbReference>
<dbReference type="GO" id="GO:0012505">
    <property type="term" value="C:endomembrane system"/>
    <property type="evidence" value="ECO:0007669"/>
    <property type="project" value="UniProtKB-SubCell"/>
</dbReference>
<evidence type="ECO:0000313" key="17">
    <source>
        <dbReference type="Proteomes" id="UP000006431"/>
    </source>
</evidence>
<protein>
    <recommendedName>
        <fullName evidence="13">Copper-transporting ATPase</fullName>
    </recommendedName>
</protein>
<dbReference type="GO" id="GO:0005524">
    <property type="term" value="F:ATP binding"/>
    <property type="evidence" value="ECO:0007669"/>
    <property type="project" value="UniProtKB-UniRule"/>
</dbReference>
<dbReference type="SUPFAM" id="SSF56784">
    <property type="entry name" value="HAD-like"/>
    <property type="match status" value="1"/>
</dbReference>
<evidence type="ECO:0000256" key="12">
    <source>
        <dbReference type="ARBA" id="ARBA00037143"/>
    </source>
</evidence>
<dbReference type="GO" id="GO:0043682">
    <property type="term" value="F:P-type divalent copper transporter activity"/>
    <property type="evidence" value="ECO:0007669"/>
    <property type="project" value="TreeGrafter"/>
</dbReference>
<dbReference type="SUPFAM" id="SSF81665">
    <property type="entry name" value="Calcium ATPase, transmembrane domain M"/>
    <property type="match status" value="1"/>
</dbReference>
<dbReference type="PANTHER" id="PTHR43520:SF8">
    <property type="entry name" value="P-TYPE CU(+) TRANSPORTER"/>
    <property type="match status" value="1"/>
</dbReference>
<reference evidence="16 17" key="1">
    <citation type="journal article" date="2012" name="Proc. Natl. Acad. Sci. U.S.A.">
        <title>Genome and physiology of a model Epsilonproteobacterium responsible for sulfide detoxification in marine oxygen depletion zones.</title>
        <authorList>
            <person name="Grote J."/>
            <person name="Schott T."/>
            <person name="Bruckner C.G."/>
            <person name="Glockner F.O."/>
            <person name="Jost G."/>
            <person name="Teeling H."/>
            <person name="Labrenz M."/>
            <person name="Jurgens K."/>
        </authorList>
    </citation>
    <scope>NUCLEOTIDE SEQUENCE [LARGE SCALE GENOMIC DNA]</scope>
    <source>
        <strain evidence="16 17">GD1</strain>
    </source>
</reference>
<dbReference type="InterPro" id="IPR006121">
    <property type="entry name" value="HMA_dom"/>
</dbReference>
<dbReference type="Gene3D" id="1.20.1110.10">
    <property type="entry name" value="Calcium-transporting ATPase, transmembrane domain"/>
    <property type="match status" value="1"/>
</dbReference>
<dbReference type="PANTHER" id="PTHR43520">
    <property type="entry name" value="ATP7, ISOFORM B"/>
    <property type="match status" value="1"/>
</dbReference>
<evidence type="ECO:0000256" key="8">
    <source>
        <dbReference type="ARBA" id="ARBA00022840"/>
    </source>
</evidence>
<evidence type="ECO:0000256" key="4">
    <source>
        <dbReference type="ARBA" id="ARBA00022553"/>
    </source>
</evidence>
<evidence type="ECO:0000256" key="14">
    <source>
        <dbReference type="RuleBase" id="RU362081"/>
    </source>
</evidence>
<keyword evidence="6 14" id="KW-0479">Metal-binding</keyword>
<dbReference type="HOGENOM" id="CLU_001771_0_3_7"/>
<evidence type="ECO:0000256" key="13">
    <source>
        <dbReference type="ARBA" id="ARBA00040690"/>
    </source>
</evidence>
<dbReference type="CDD" id="cd00371">
    <property type="entry name" value="HMA"/>
    <property type="match status" value="1"/>
</dbReference>
<feature type="transmembrane region" description="Helical" evidence="14">
    <location>
        <begin position="153"/>
        <end position="176"/>
    </location>
</feature>
<dbReference type="Gene3D" id="3.40.1110.10">
    <property type="entry name" value="Calcium-transporting ATPase, cytoplasmic domain N"/>
    <property type="match status" value="1"/>
</dbReference>
<feature type="transmembrane region" description="Helical" evidence="14">
    <location>
        <begin position="188"/>
        <end position="210"/>
    </location>
</feature>
<evidence type="ECO:0000256" key="2">
    <source>
        <dbReference type="ARBA" id="ARBA00004236"/>
    </source>
</evidence>
<dbReference type="PRINTS" id="PR00119">
    <property type="entry name" value="CATATPASE"/>
</dbReference>
<evidence type="ECO:0000256" key="5">
    <source>
        <dbReference type="ARBA" id="ARBA00022692"/>
    </source>
</evidence>
<keyword evidence="9" id="KW-1278">Translocase</keyword>
<dbReference type="PATRIC" id="fig|929558.5.peg.1939"/>
<dbReference type="GO" id="GO:0005507">
    <property type="term" value="F:copper ion binding"/>
    <property type="evidence" value="ECO:0007669"/>
    <property type="project" value="TreeGrafter"/>
</dbReference>
<dbReference type="Pfam" id="PF00403">
    <property type="entry name" value="HMA"/>
    <property type="match status" value="1"/>
</dbReference>
<dbReference type="InterPro" id="IPR059000">
    <property type="entry name" value="ATPase_P-type_domA"/>
</dbReference>
<evidence type="ECO:0000256" key="9">
    <source>
        <dbReference type="ARBA" id="ARBA00022967"/>
    </source>
</evidence>
<feature type="transmembrane region" description="Helical" evidence="14">
    <location>
        <begin position="406"/>
        <end position="424"/>
    </location>
</feature>
<dbReference type="eggNOG" id="COG2217">
    <property type="taxonomic scope" value="Bacteria"/>
</dbReference>
<keyword evidence="17" id="KW-1185">Reference proteome</keyword>
<feature type="domain" description="HMA" evidence="15">
    <location>
        <begin position="69"/>
        <end position="135"/>
    </location>
</feature>
<dbReference type="PRINTS" id="PR00943">
    <property type="entry name" value="CUATPASE"/>
</dbReference>
<comment type="caution">
    <text evidence="16">The sequence shown here is derived from an EMBL/GenBank/DDBJ whole genome shotgun (WGS) entry which is preliminary data.</text>
</comment>
<dbReference type="InterPro" id="IPR023299">
    <property type="entry name" value="ATPase_P-typ_cyto_dom_N"/>
</dbReference>
<keyword evidence="11 14" id="KW-0472">Membrane</keyword>
<dbReference type="Gene3D" id="3.30.70.100">
    <property type="match status" value="1"/>
</dbReference>
<keyword evidence="10 14" id="KW-1133">Transmembrane helix</keyword>
<dbReference type="Proteomes" id="UP000006431">
    <property type="component" value="Unassembled WGS sequence"/>
</dbReference>
<dbReference type="Pfam" id="PF12156">
    <property type="entry name" value="ATPase-cat_bd"/>
    <property type="match status" value="1"/>
</dbReference>
<accession>B6BIV9</accession>
<feature type="transmembrane region" description="Helical" evidence="14">
    <location>
        <begin position="430"/>
        <end position="461"/>
    </location>
</feature>
<feature type="transmembrane region" description="Helical" evidence="14">
    <location>
        <begin position="222"/>
        <end position="244"/>
    </location>
</feature>
<dbReference type="InterPro" id="IPR023298">
    <property type="entry name" value="ATPase_P-typ_TM_dom_sf"/>
</dbReference>
<dbReference type="GO" id="GO:0055070">
    <property type="term" value="P:copper ion homeostasis"/>
    <property type="evidence" value="ECO:0007669"/>
    <property type="project" value="TreeGrafter"/>
</dbReference>
<evidence type="ECO:0000256" key="3">
    <source>
        <dbReference type="ARBA" id="ARBA00006024"/>
    </source>
</evidence>
<dbReference type="InterPro" id="IPR018303">
    <property type="entry name" value="ATPase_P-typ_P_site"/>
</dbReference>
<evidence type="ECO:0000259" key="15">
    <source>
        <dbReference type="PROSITE" id="PS50846"/>
    </source>
</evidence>
<gene>
    <name evidence="16" type="ORF">SMGD1_1946</name>
</gene>
<evidence type="ECO:0000256" key="11">
    <source>
        <dbReference type="ARBA" id="ARBA00023136"/>
    </source>
</evidence>
<evidence type="ECO:0000256" key="10">
    <source>
        <dbReference type="ARBA" id="ARBA00022989"/>
    </source>
</evidence>
<dbReference type="InterPro" id="IPR027256">
    <property type="entry name" value="P-typ_ATPase_IB"/>
</dbReference>
<evidence type="ECO:0000256" key="1">
    <source>
        <dbReference type="ARBA" id="ARBA00004127"/>
    </source>
</evidence>
<dbReference type="SUPFAM" id="SSF55008">
    <property type="entry name" value="HMA, heavy metal-associated domain"/>
    <property type="match status" value="1"/>
</dbReference>